<protein>
    <submittedName>
        <fullName evidence="1">Uncharacterized protein</fullName>
    </submittedName>
</protein>
<evidence type="ECO:0000313" key="2">
    <source>
        <dbReference type="Proteomes" id="UP000638560"/>
    </source>
</evidence>
<name>A0ABS0HA33_9ACTN</name>
<gene>
    <name evidence="1" type="ORF">I0C86_41275</name>
</gene>
<dbReference type="EMBL" id="JADPUN010000422">
    <property type="protein sequence ID" value="MBF9135285.1"/>
    <property type="molecule type" value="Genomic_DNA"/>
</dbReference>
<keyword evidence="2" id="KW-1185">Reference proteome</keyword>
<organism evidence="1 2">
    <name type="scientific">Plantactinospora alkalitolerans</name>
    <dbReference type="NCBI Taxonomy" id="2789879"/>
    <lineage>
        <taxon>Bacteria</taxon>
        <taxon>Bacillati</taxon>
        <taxon>Actinomycetota</taxon>
        <taxon>Actinomycetes</taxon>
        <taxon>Micromonosporales</taxon>
        <taxon>Micromonosporaceae</taxon>
        <taxon>Plantactinospora</taxon>
    </lineage>
</organism>
<reference evidence="1 2" key="1">
    <citation type="submission" date="2020-11" db="EMBL/GenBank/DDBJ databases">
        <title>A novel isolate from a Black sea contaminated sediment with potential to produce alkanes: Plantactinospora alkalitolerans sp. nov.</title>
        <authorList>
            <person name="Carro L."/>
            <person name="Veyisoglu A."/>
            <person name="Guven K."/>
            <person name="Schumann P."/>
            <person name="Klenk H.-P."/>
            <person name="Sahin N."/>
        </authorList>
    </citation>
    <scope>NUCLEOTIDE SEQUENCE [LARGE SCALE GENOMIC DNA]</scope>
    <source>
        <strain evidence="1 2">S1510</strain>
    </source>
</reference>
<accession>A0ABS0HA33</accession>
<comment type="caution">
    <text evidence="1">The sequence shown here is derived from an EMBL/GenBank/DDBJ whole genome shotgun (WGS) entry which is preliminary data.</text>
</comment>
<sequence length="121" mass="12921">MIHNEIRPELADRPSRYLPGRTVADAARGALASVLDQLDNPEPGVVGVAHCGAEDRLDHGRPVRVFVTDSSPAVSVVFLLKAGEPTPAARLEYSEGDGPVAVPVPDGRIAPLYAALWRYGR</sequence>
<dbReference type="Proteomes" id="UP000638560">
    <property type="component" value="Unassembled WGS sequence"/>
</dbReference>
<evidence type="ECO:0000313" key="1">
    <source>
        <dbReference type="EMBL" id="MBF9135285.1"/>
    </source>
</evidence>
<dbReference type="RefSeq" id="WP_196206741.1">
    <property type="nucleotide sequence ID" value="NZ_JADPUN010000422.1"/>
</dbReference>
<proteinExistence type="predicted"/>